<evidence type="ECO:0000313" key="2">
    <source>
        <dbReference type="Proteomes" id="UP001056120"/>
    </source>
</evidence>
<keyword evidence="2" id="KW-1185">Reference proteome</keyword>
<sequence length="121" mass="13246">MFLPVLAGYRKLNFTFLSGPTMCRAREGMICPQGSFSSGSTMLSCLMISRFGLGRRSPMVRPGIVIVFVDESVKRMERGSWNIWGGIRGVMLNVAAGYPATYPPATSTSTSIDLLKKKMTV</sequence>
<accession>A0ACB9HYQ0</accession>
<dbReference type="EMBL" id="CM042027">
    <property type="protein sequence ID" value="KAI3800909.1"/>
    <property type="molecule type" value="Genomic_DNA"/>
</dbReference>
<organism evidence="1 2">
    <name type="scientific">Smallanthus sonchifolius</name>
    <dbReference type="NCBI Taxonomy" id="185202"/>
    <lineage>
        <taxon>Eukaryota</taxon>
        <taxon>Viridiplantae</taxon>
        <taxon>Streptophyta</taxon>
        <taxon>Embryophyta</taxon>
        <taxon>Tracheophyta</taxon>
        <taxon>Spermatophyta</taxon>
        <taxon>Magnoliopsida</taxon>
        <taxon>eudicotyledons</taxon>
        <taxon>Gunneridae</taxon>
        <taxon>Pentapetalae</taxon>
        <taxon>asterids</taxon>
        <taxon>campanulids</taxon>
        <taxon>Asterales</taxon>
        <taxon>Asteraceae</taxon>
        <taxon>Asteroideae</taxon>
        <taxon>Heliantheae alliance</taxon>
        <taxon>Millerieae</taxon>
        <taxon>Smallanthus</taxon>
    </lineage>
</organism>
<gene>
    <name evidence="1" type="ORF">L1987_29009</name>
</gene>
<reference evidence="1 2" key="2">
    <citation type="journal article" date="2022" name="Mol. Ecol. Resour.">
        <title>The genomes of chicory, endive, great burdock and yacon provide insights into Asteraceae paleo-polyploidization history and plant inulin production.</title>
        <authorList>
            <person name="Fan W."/>
            <person name="Wang S."/>
            <person name="Wang H."/>
            <person name="Wang A."/>
            <person name="Jiang F."/>
            <person name="Liu H."/>
            <person name="Zhao H."/>
            <person name="Xu D."/>
            <person name="Zhang Y."/>
        </authorList>
    </citation>
    <scope>NUCLEOTIDE SEQUENCE [LARGE SCALE GENOMIC DNA]</scope>
    <source>
        <strain evidence="2">cv. Yunnan</strain>
        <tissue evidence="1">Leaves</tissue>
    </source>
</reference>
<proteinExistence type="predicted"/>
<reference evidence="2" key="1">
    <citation type="journal article" date="2022" name="Mol. Ecol. Resour.">
        <title>The genomes of chicory, endive, great burdock and yacon provide insights into Asteraceae palaeo-polyploidization history and plant inulin production.</title>
        <authorList>
            <person name="Fan W."/>
            <person name="Wang S."/>
            <person name="Wang H."/>
            <person name="Wang A."/>
            <person name="Jiang F."/>
            <person name="Liu H."/>
            <person name="Zhao H."/>
            <person name="Xu D."/>
            <person name="Zhang Y."/>
        </authorList>
    </citation>
    <scope>NUCLEOTIDE SEQUENCE [LARGE SCALE GENOMIC DNA]</scope>
    <source>
        <strain evidence="2">cv. Yunnan</strain>
    </source>
</reference>
<dbReference type="Proteomes" id="UP001056120">
    <property type="component" value="Linkage Group LG10"/>
</dbReference>
<protein>
    <submittedName>
        <fullName evidence="1">Uncharacterized protein</fullName>
    </submittedName>
</protein>
<name>A0ACB9HYQ0_9ASTR</name>
<comment type="caution">
    <text evidence="1">The sequence shown here is derived from an EMBL/GenBank/DDBJ whole genome shotgun (WGS) entry which is preliminary data.</text>
</comment>
<evidence type="ECO:0000313" key="1">
    <source>
        <dbReference type="EMBL" id="KAI3800909.1"/>
    </source>
</evidence>